<dbReference type="SUPFAM" id="SSF117916">
    <property type="entry name" value="Fe-S cluster assembly (FSCA) domain-like"/>
    <property type="match status" value="1"/>
</dbReference>
<accession>A0A3S7X6H5</accession>
<dbReference type="VEuPathDB" id="TriTrypDB:LDHU3_33.0840"/>
<dbReference type="Pfam" id="PF08712">
    <property type="entry name" value="Nfu_N"/>
    <property type="match status" value="1"/>
</dbReference>
<dbReference type="Gene3D" id="3.30.1370.70">
    <property type="entry name" value="Scaffold protein Nfu/NifU, N-terminal domain"/>
    <property type="match status" value="1"/>
</dbReference>
<dbReference type="VEuPathDB" id="TriTrypDB:LdCL_330011100"/>
<feature type="compositionally biased region" description="Polar residues" evidence="2">
    <location>
        <begin position="400"/>
        <end position="413"/>
    </location>
</feature>
<dbReference type="SUPFAM" id="SSF110836">
    <property type="entry name" value="Hypothetical protein SAV1430"/>
    <property type="match status" value="1"/>
</dbReference>
<feature type="region of interest" description="Disordered" evidence="2">
    <location>
        <begin position="178"/>
        <end position="224"/>
    </location>
</feature>
<dbReference type="InterPro" id="IPR034904">
    <property type="entry name" value="FSCA_dom_sf"/>
</dbReference>
<feature type="region of interest" description="Disordered" evidence="2">
    <location>
        <begin position="393"/>
        <end position="413"/>
    </location>
</feature>
<reference evidence="4 5" key="1">
    <citation type="journal article" date="2018" name="Sci. Rep.">
        <title>A complete Leishmania donovani reference genome identifies novel genetic variations associated with virulence.</title>
        <authorList>
            <person name="Lypaczewski P."/>
            <person name="Hoshizaki J."/>
            <person name="Zhang W.-W."/>
            <person name="McCall L.-I."/>
            <person name="Torcivia-Rodriguez J."/>
            <person name="Simonyan V."/>
            <person name="Kaur A."/>
            <person name="Dewar K."/>
            <person name="Matlashewski G."/>
        </authorList>
    </citation>
    <scope>NUCLEOTIDE SEQUENCE [LARGE SCALE GENOMIC DNA]</scope>
    <source>
        <strain evidence="4 5">LdCL</strain>
    </source>
</reference>
<evidence type="ECO:0000256" key="1">
    <source>
        <dbReference type="ARBA" id="ARBA00006420"/>
    </source>
</evidence>
<dbReference type="GO" id="GO:0005739">
    <property type="term" value="C:mitochondrion"/>
    <property type="evidence" value="ECO:0007669"/>
    <property type="project" value="TreeGrafter"/>
</dbReference>
<dbReference type="EMBL" id="CP029532">
    <property type="protein sequence ID" value="AYU82024.1"/>
    <property type="molecule type" value="Genomic_DNA"/>
</dbReference>
<keyword evidence="5" id="KW-1185">Reference proteome</keyword>
<evidence type="ECO:0000313" key="5">
    <source>
        <dbReference type="Proteomes" id="UP000274082"/>
    </source>
</evidence>
<dbReference type="OrthoDB" id="565552at2759"/>
<evidence type="ECO:0000259" key="3">
    <source>
        <dbReference type="SMART" id="SM00932"/>
    </source>
</evidence>
<proteinExistence type="inferred from homology"/>
<dbReference type="GO" id="GO:0016226">
    <property type="term" value="P:iron-sulfur cluster assembly"/>
    <property type="evidence" value="ECO:0007669"/>
    <property type="project" value="InterPro"/>
</dbReference>
<feature type="domain" description="Scaffold protein Nfu/NifU N-terminal" evidence="3">
    <location>
        <begin position="71"/>
        <end position="152"/>
    </location>
</feature>
<dbReference type="InterPro" id="IPR036498">
    <property type="entry name" value="Nfu/NifU_N_sf"/>
</dbReference>
<dbReference type="InterPro" id="IPR014824">
    <property type="entry name" value="Nfu/NifU_N"/>
</dbReference>
<dbReference type="Proteomes" id="UP000274082">
    <property type="component" value="Chromosome 33"/>
</dbReference>
<dbReference type="GO" id="GO:0051536">
    <property type="term" value="F:iron-sulfur cluster binding"/>
    <property type="evidence" value="ECO:0007669"/>
    <property type="project" value="InterPro"/>
</dbReference>
<gene>
    <name evidence="4" type="ORF">LdCL_330011100</name>
</gene>
<dbReference type="Pfam" id="PF01106">
    <property type="entry name" value="NifU"/>
    <property type="match status" value="1"/>
</dbReference>
<dbReference type="AlphaFoldDB" id="A0A3S7X6H5"/>
<evidence type="ECO:0000256" key="2">
    <source>
        <dbReference type="SAM" id="MobiDB-lite"/>
    </source>
</evidence>
<dbReference type="SMR" id="A0A3S7X6H5"/>
<comment type="similarity">
    <text evidence="1">Belongs to the NifU family.</text>
</comment>
<dbReference type="SMART" id="SM00932">
    <property type="entry name" value="Nfu_N"/>
    <property type="match status" value="1"/>
</dbReference>
<protein>
    <submittedName>
        <fullName evidence="4">Scaffold protein Nfu/NifU N terminal/NifU-like domain containing protein, putative</fullName>
    </submittedName>
</protein>
<dbReference type="FunFam" id="3.30.1370.70:FF:000004">
    <property type="entry name" value="HIRA-interacting protein 5, putative"/>
    <property type="match status" value="1"/>
</dbReference>
<dbReference type="PANTHER" id="PTHR11178">
    <property type="entry name" value="IRON-SULFUR CLUSTER SCAFFOLD PROTEIN NFU-RELATED"/>
    <property type="match status" value="1"/>
</dbReference>
<dbReference type="InterPro" id="IPR001075">
    <property type="entry name" value="NIF_FeS_clus_asmbl_NifU_C"/>
</dbReference>
<dbReference type="GO" id="GO:0005506">
    <property type="term" value="F:iron ion binding"/>
    <property type="evidence" value="ECO:0007669"/>
    <property type="project" value="InterPro"/>
</dbReference>
<dbReference type="PANTHER" id="PTHR11178:SF52">
    <property type="entry name" value="PROTEIN 5, PUTATIVE-RELATED"/>
    <property type="match status" value="1"/>
</dbReference>
<evidence type="ECO:0000313" key="4">
    <source>
        <dbReference type="EMBL" id="AYU82024.1"/>
    </source>
</evidence>
<organism evidence="4 5">
    <name type="scientific">Leishmania donovani</name>
    <dbReference type="NCBI Taxonomy" id="5661"/>
    <lineage>
        <taxon>Eukaryota</taxon>
        <taxon>Discoba</taxon>
        <taxon>Euglenozoa</taxon>
        <taxon>Kinetoplastea</taxon>
        <taxon>Metakinetoplastina</taxon>
        <taxon>Trypanosomatida</taxon>
        <taxon>Trypanosomatidae</taxon>
        <taxon>Leishmaniinae</taxon>
        <taxon>Leishmania</taxon>
    </lineage>
</organism>
<dbReference type="VEuPathDB" id="TriTrypDB:LdBPK_330560.1"/>
<dbReference type="Gene3D" id="3.30.300.130">
    <property type="entry name" value="Fe-S cluster assembly (FSCA)"/>
    <property type="match status" value="1"/>
</dbReference>
<name>A0A3S7X6H5_LEIDO</name>
<sequence>MRTRALSLRRAAGEPIRAAVACGKLGGLDVFLIGLLPVAPTTWRRGLASRQSTSRPSFVSCCRVPQRAVFVRFQPTPNDACYKFYVDEMQFLPPNAHTMVFNSTNSYISPLAHTLLEALPMVEEVTVGTSFVTVKRVEEANAAAAARYFAMKLNRVQQNHETDEEAAAARSQALQQRVADALKKDGETAAEPRSCNAASTAPPLSPADAPFDVGGFTVSPSSQDEQIDEAALQSLIAETDWSELKLHVSALLTDHICSGNPHVDPSAPHPHADTVPEEGDSEVVLMIKELVSTTIRPQLQDDGGDLRFVGFDPVLGDMHVELLGACRTCKSSKTTLVDLIERTTRHWIPEVSAVKDVSRATSAFEDFAAHHSNAAAAGAAGLSSSPLTDRIAGEVDDGSPNANGTVQFSPSPTSVSARAASGAYKMVRKVQASSAGEAGTACSAAAPS</sequence>